<protein>
    <submittedName>
        <fullName evidence="1">Uncharacterized protein</fullName>
    </submittedName>
</protein>
<dbReference type="EMBL" id="GEDC01013549">
    <property type="protein sequence ID" value="JAS23749.1"/>
    <property type="molecule type" value="Transcribed_RNA"/>
</dbReference>
<reference evidence="1" key="1">
    <citation type="submission" date="2015-12" db="EMBL/GenBank/DDBJ databases">
        <title>De novo transcriptome assembly of four potential Pierce s Disease insect vectors from Arizona vineyards.</title>
        <authorList>
            <person name="Tassone E.E."/>
        </authorList>
    </citation>
    <scope>NUCLEOTIDE SEQUENCE</scope>
</reference>
<sequence length="505" mass="56964">MVTAYDHQKIVIDNLLKDETVYFSILLVKGHINRTNNFTENQNDIITVENSSQYSSWPIINKTFKCLVELKIGFNNITFQHNQDKIDLQITYKPRISPFSVTPLYIICKDHNGCFQAPAKSDNSINNACAKIALGAKLIQCLTAEKLYEQGYGRKTFQLESDSNLDVPECFTFYSNLSVSAAKTMEEEELWTYFGREIMTSHLSSSSRKYFGFLSCTEWQSLGGGKGQVRAHAALGGGGLALFGTGCLHTWPSKVEEILPCFLNDTQVDTNFLMDDSCHRGTYGACFSTTLGAACHELGHTFDLGHSNQGIMSRGFDNIHLVFLAFHPETPYGCTNTSTPKNISQKSTVRFTNNLNIKCSVGPPINNNIDMYTPLVNRKTRETDLDNNLTNLRYKFEKHEDDQTHWSPSCAAMLAFHRWFNNPSENSKAPSRKSLSYDKLRNILTGRFGIRVIELRGDDGLVLNSWQFPGAKLREQFFIPKQLVNNAQFLVAEDTEGNLIKLKLN</sequence>
<accession>A0A1B6DDJ9</accession>
<evidence type="ECO:0000313" key="1">
    <source>
        <dbReference type="EMBL" id="JAS23749.1"/>
    </source>
</evidence>
<gene>
    <name evidence="1" type="ORF">g.20473</name>
</gene>
<dbReference type="Pfam" id="PF12044">
    <property type="entry name" value="Metallopep"/>
    <property type="match status" value="1"/>
</dbReference>
<proteinExistence type="predicted"/>
<dbReference type="PANTHER" id="PTHR21054:SF2">
    <property type="entry name" value="MIP04191P"/>
    <property type="match status" value="1"/>
</dbReference>
<name>A0A1B6DDJ9_9HEMI</name>
<dbReference type="PANTHER" id="PTHR21054">
    <property type="entry name" value="ZINC METALLOPROTEINASE-RELATED"/>
    <property type="match status" value="1"/>
</dbReference>
<organism evidence="1">
    <name type="scientific">Clastoptera arizonana</name>
    <name type="common">Arizona spittle bug</name>
    <dbReference type="NCBI Taxonomy" id="38151"/>
    <lineage>
        <taxon>Eukaryota</taxon>
        <taxon>Metazoa</taxon>
        <taxon>Ecdysozoa</taxon>
        <taxon>Arthropoda</taxon>
        <taxon>Hexapoda</taxon>
        <taxon>Insecta</taxon>
        <taxon>Pterygota</taxon>
        <taxon>Neoptera</taxon>
        <taxon>Paraneoptera</taxon>
        <taxon>Hemiptera</taxon>
        <taxon>Auchenorrhyncha</taxon>
        <taxon>Cercopoidea</taxon>
        <taxon>Clastopteridae</taxon>
        <taxon>Clastoptera</taxon>
    </lineage>
</organism>
<dbReference type="InterPro" id="IPR021917">
    <property type="entry name" value="Unchr_Zn-peptidase-like"/>
</dbReference>
<dbReference type="InterPro" id="IPR053002">
    <property type="entry name" value="Metalloproteinase_M10B"/>
</dbReference>
<dbReference type="AlphaFoldDB" id="A0A1B6DDJ9"/>